<evidence type="ECO:0000313" key="2">
    <source>
        <dbReference type="EMBL" id="TRY82132.1"/>
    </source>
</evidence>
<protein>
    <submittedName>
        <fullName evidence="2">Uncharacterized protein</fullName>
    </submittedName>
</protein>
<organism evidence="2 3">
    <name type="scientific">Danionella cerebrum</name>
    <dbReference type="NCBI Taxonomy" id="2873325"/>
    <lineage>
        <taxon>Eukaryota</taxon>
        <taxon>Metazoa</taxon>
        <taxon>Chordata</taxon>
        <taxon>Craniata</taxon>
        <taxon>Vertebrata</taxon>
        <taxon>Euteleostomi</taxon>
        <taxon>Actinopterygii</taxon>
        <taxon>Neopterygii</taxon>
        <taxon>Teleostei</taxon>
        <taxon>Ostariophysi</taxon>
        <taxon>Cypriniformes</taxon>
        <taxon>Danionidae</taxon>
        <taxon>Danioninae</taxon>
        <taxon>Danionella</taxon>
    </lineage>
</organism>
<evidence type="ECO:0000313" key="3">
    <source>
        <dbReference type="Proteomes" id="UP000316079"/>
    </source>
</evidence>
<reference evidence="2 3" key="1">
    <citation type="journal article" date="2019" name="Sci. Data">
        <title>Hybrid genome assembly and annotation of Danionella translucida.</title>
        <authorList>
            <person name="Kadobianskyi M."/>
            <person name="Schulze L."/>
            <person name="Schuelke M."/>
            <person name="Judkewitz B."/>
        </authorList>
    </citation>
    <scope>NUCLEOTIDE SEQUENCE [LARGE SCALE GENOMIC DNA]</scope>
    <source>
        <strain evidence="2 3">Bolton</strain>
    </source>
</reference>
<gene>
    <name evidence="2" type="ORF">DNTS_009452</name>
</gene>
<keyword evidence="3" id="KW-1185">Reference proteome</keyword>
<dbReference type="AlphaFoldDB" id="A0A553PWS3"/>
<dbReference type="Proteomes" id="UP000316079">
    <property type="component" value="Unassembled WGS sequence"/>
</dbReference>
<dbReference type="EMBL" id="SRMA01026574">
    <property type="protein sequence ID" value="TRY82132.1"/>
    <property type="molecule type" value="Genomic_DNA"/>
</dbReference>
<feature type="region of interest" description="Disordered" evidence="1">
    <location>
        <begin position="37"/>
        <end position="63"/>
    </location>
</feature>
<accession>A0A553PWS3</accession>
<name>A0A553PWS3_9TELE</name>
<comment type="caution">
    <text evidence="2">The sequence shown here is derived from an EMBL/GenBank/DDBJ whole genome shotgun (WGS) entry which is preliminary data.</text>
</comment>
<evidence type="ECO:0000256" key="1">
    <source>
        <dbReference type="SAM" id="MobiDB-lite"/>
    </source>
</evidence>
<proteinExistence type="predicted"/>
<sequence>MLKASDEGSWHRKEEERQFFWRHIADGGNPLISQEWDASKVPFNERDTMQGPPSSRRGEEQYEEEEDITFFMMLSRPALSPARPPLFTSQQSSNRWCSAWETSDGQKPGTNRLLGNQLTRQHSARLQGLLSSADRGQSVSGFRALGSTQAIWTMRSAKASPEHSESVDVTNMPLQIRKAIHSMPLLWPGNTLVQEHLTTLLQKSWRRQTLRFKVYAVRKPSNLKEQAHKNYTLQNHLEIF</sequence>